<protein>
    <recommendedName>
        <fullName evidence="6">Probable glucan endo-1,3-beta-glucosidase eglC</fullName>
        <ecNumber evidence="5">3.2.1.39</ecNumber>
    </recommendedName>
    <alternativeName>
        <fullName evidence="20">Endo-1,3-beta-glucanase eglC</fullName>
    </alternativeName>
    <alternativeName>
        <fullName evidence="21">Laminarinase eglC</fullName>
    </alternativeName>
</protein>
<dbReference type="GO" id="GO:0042973">
    <property type="term" value="F:glucan endo-1,3-beta-D-glucosidase activity"/>
    <property type="evidence" value="ECO:0007669"/>
    <property type="project" value="UniProtKB-EC"/>
</dbReference>
<dbReference type="PANTHER" id="PTHR16631:SF13">
    <property type="entry name" value="GLUCAN ENDO-1,3-BETA-GLUCOSIDASE EGLC-RELATED"/>
    <property type="match status" value="1"/>
</dbReference>
<evidence type="ECO:0000256" key="12">
    <source>
        <dbReference type="ARBA" id="ARBA00022801"/>
    </source>
</evidence>
<keyword evidence="11 24" id="KW-0732">Signal</keyword>
<dbReference type="GO" id="GO:0009986">
    <property type="term" value="C:cell surface"/>
    <property type="evidence" value="ECO:0007669"/>
    <property type="project" value="TreeGrafter"/>
</dbReference>
<reference evidence="26" key="1">
    <citation type="journal article" date="2020" name="Stud. Mycol.">
        <title>101 Dothideomycetes genomes: a test case for predicting lifestyles and emergence of pathogens.</title>
        <authorList>
            <person name="Haridas S."/>
            <person name="Albert R."/>
            <person name="Binder M."/>
            <person name="Bloem J."/>
            <person name="Labutti K."/>
            <person name="Salamov A."/>
            <person name="Andreopoulos B."/>
            <person name="Baker S."/>
            <person name="Barry K."/>
            <person name="Bills G."/>
            <person name="Bluhm B."/>
            <person name="Cannon C."/>
            <person name="Castanera R."/>
            <person name="Culley D."/>
            <person name="Daum C."/>
            <person name="Ezra D."/>
            <person name="Gonzalez J."/>
            <person name="Henrissat B."/>
            <person name="Kuo A."/>
            <person name="Liang C."/>
            <person name="Lipzen A."/>
            <person name="Lutzoni F."/>
            <person name="Magnuson J."/>
            <person name="Mondo S."/>
            <person name="Nolan M."/>
            <person name="Ohm R."/>
            <person name="Pangilinan J."/>
            <person name="Park H.-J."/>
            <person name="Ramirez L."/>
            <person name="Alfaro M."/>
            <person name="Sun H."/>
            <person name="Tritt A."/>
            <person name="Yoshinaga Y."/>
            <person name="Zwiers L.-H."/>
            <person name="Turgeon B."/>
            <person name="Goodwin S."/>
            <person name="Spatafora J."/>
            <person name="Crous P."/>
            <person name="Grigoriev I."/>
        </authorList>
    </citation>
    <scope>NUCLEOTIDE SEQUENCE</scope>
    <source>
        <strain evidence="26">CBS 116435</strain>
    </source>
</reference>
<dbReference type="FunFam" id="3.20.20.80:FF:000233">
    <property type="entry name" value="Probable glucan endo-1,3-beta-glucosidase eglC"/>
    <property type="match status" value="1"/>
</dbReference>
<evidence type="ECO:0000256" key="24">
    <source>
        <dbReference type="SAM" id="SignalP"/>
    </source>
</evidence>
<evidence type="ECO:0000256" key="10">
    <source>
        <dbReference type="ARBA" id="ARBA00022622"/>
    </source>
</evidence>
<evidence type="ECO:0000256" key="21">
    <source>
        <dbReference type="ARBA" id="ARBA00032906"/>
    </source>
</evidence>
<organism evidence="26 27">
    <name type="scientific">Polychaeton citri CBS 116435</name>
    <dbReference type="NCBI Taxonomy" id="1314669"/>
    <lineage>
        <taxon>Eukaryota</taxon>
        <taxon>Fungi</taxon>
        <taxon>Dikarya</taxon>
        <taxon>Ascomycota</taxon>
        <taxon>Pezizomycotina</taxon>
        <taxon>Dothideomycetes</taxon>
        <taxon>Dothideomycetidae</taxon>
        <taxon>Capnodiales</taxon>
        <taxon>Capnodiaceae</taxon>
        <taxon>Polychaeton</taxon>
    </lineage>
</organism>
<keyword evidence="13" id="KW-0472">Membrane</keyword>
<evidence type="ECO:0000256" key="23">
    <source>
        <dbReference type="SAM" id="MobiDB-lite"/>
    </source>
</evidence>
<evidence type="ECO:0000256" key="4">
    <source>
        <dbReference type="ARBA" id="ARBA00008773"/>
    </source>
</evidence>
<dbReference type="SUPFAM" id="SSF51445">
    <property type="entry name" value="(Trans)glycosidases"/>
    <property type="match status" value="1"/>
</dbReference>
<name>A0A9P4QFT6_9PEZI</name>
<dbReference type="PANTHER" id="PTHR16631">
    <property type="entry name" value="GLUCAN 1,3-BETA-GLUCOSIDASE"/>
    <property type="match status" value="1"/>
</dbReference>
<dbReference type="GO" id="GO:0000272">
    <property type="term" value="P:polysaccharide catabolic process"/>
    <property type="evidence" value="ECO:0007669"/>
    <property type="project" value="UniProtKB-KW"/>
</dbReference>
<dbReference type="InterPro" id="IPR000490">
    <property type="entry name" value="Glyco_hydro_17"/>
</dbReference>
<evidence type="ECO:0000313" key="27">
    <source>
        <dbReference type="Proteomes" id="UP000799441"/>
    </source>
</evidence>
<keyword evidence="27" id="KW-1185">Reference proteome</keyword>
<dbReference type="GO" id="GO:0009277">
    <property type="term" value="C:fungal-type cell wall"/>
    <property type="evidence" value="ECO:0007669"/>
    <property type="project" value="TreeGrafter"/>
</dbReference>
<comment type="similarity">
    <text evidence="4 22">Belongs to the glycosyl hydrolase 17 family.</text>
</comment>
<evidence type="ECO:0000256" key="5">
    <source>
        <dbReference type="ARBA" id="ARBA00012780"/>
    </source>
</evidence>
<sequence length="661" mass="66734">MVPKSLVALAATIAAVEAQYKGFNYGSTFTTGAAKQQSDFEAEFNKAKSLPGADCFSAARLYTNIQAGTANTPISAIPAAISTKTQLLLGLWASAGQDVFTNEVQSLLSAIEQYGSAFTDLLIGVSVGSEDLYRISPTGIENDSGLGAGPDVLSSYVGQLRSALQSTTASDVPIGHVDTWTAWVNGSNNALIEAVDWLGHDGYPYFETTTANSIENGNSSFFTAYEATVGAAQGKPVWVTETGWPVSGPQSGQASASIENAKTYWDDVACTLLGNVNTFWYTLQDAAPGTPSPSFGIIPSDLSADPLFDLTCPAGTNGRRACGAGGSSSSSSSSSASSASSSVESASAPSSTAAATTASIQTGPASESLAPSTTGGEDSSASASSAVSSVVSSSASSVASESAPAPTTGADGRPTYTTIVTSWETVTSCPGGCSTSVLTLKSGDTYVVPESCPGSTPASSAASSASSVVSSAVTTVVTSASSAASTPGSSATTPAQPSGSACPTNLSGEYQYPHLIIPVSKSNPEKAYGTQYNATISPDVSTIFNFDIPASYAGQTCSLVFLFPEQKDLETTAFDFNGQGGISVSQLSSPATEQTTYSSLPSGSEVGSVSSATPGNGYVVTSGSCAAGSRVGYEFSSTGGLDLTFFNDWNPSPLGAFITVC</sequence>
<accession>A0A9P4QFT6</accession>
<evidence type="ECO:0000256" key="3">
    <source>
        <dbReference type="ARBA" id="ARBA00004609"/>
    </source>
</evidence>
<evidence type="ECO:0000256" key="13">
    <source>
        <dbReference type="ARBA" id="ARBA00023136"/>
    </source>
</evidence>
<dbReference type="OrthoDB" id="77201at2759"/>
<feature type="compositionally biased region" description="Low complexity" evidence="23">
    <location>
        <begin position="327"/>
        <end position="359"/>
    </location>
</feature>
<keyword evidence="14" id="KW-0325">Glycoprotein</keyword>
<comment type="function">
    <text evidence="19">Glucanases play a role in cell expansion during growth, in cell-cell fusion during mating, and in spore release during sporulation. This enzyme may be involved in beta-glucan degradation and also function biosynthetically as a transglycosylase.</text>
</comment>
<feature type="region of interest" description="Disordered" evidence="23">
    <location>
        <begin position="482"/>
        <end position="504"/>
    </location>
</feature>
<evidence type="ECO:0000313" key="26">
    <source>
        <dbReference type="EMBL" id="KAF2725649.1"/>
    </source>
</evidence>
<keyword evidence="17" id="KW-0961">Cell wall biogenesis/degradation</keyword>
<keyword evidence="16" id="KW-0449">Lipoprotein</keyword>
<dbReference type="InterPro" id="IPR018620">
    <property type="entry name" value="Ubiquitin3-bd_protein_But2_C"/>
</dbReference>
<dbReference type="GO" id="GO:0098552">
    <property type="term" value="C:side of membrane"/>
    <property type="evidence" value="ECO:0007669"/>
    <property type="project" value="UniProtKB-KW"/>
</dbReference>
<evidence type="ECO:0000256" key="6">
    <source>
        <dbReference type="ARBA" id="ARBA00019762"/>
    </source>
</evidence>
<evidence type="ECO:0000256" key="20">
    <source>
        <dbReference type="ARBA" id="ARBA00032134"/>
    </source>
</evidence>
<feature type="domain" description="Ubiquitin 3 binding protein But2 C-terminal" evidence="25">
    <location>
        <begin position="511"/>
        <end position="651"/>
    </location>
</feature>
<evidence type="ECO:0000256" key="8">
    <source>
        <dbReference type="ARBA" id="ARBA00022512"/>
    </source>
</evidence>
<keyword evidence="18" id="KW-0624">Polysaccharide degradation</keyword>
<dbReference type="AlphaFoldDB" id="A0A9P4QFT6"/>
<dbReference type="GO" id="GO:0005576">
    <property type="term" value="C:extracellular region"/>
    <property type="evidence" value="ECO:0007669"/>
    <property type="project" value="TreeGrafter"/>
</dbReference>
<keyword evidence="12 26" id="KW-0378">Hydrolase</keyword>
<evidence type="ECO:0000256" key="16">
    <source>
        <dbReference type="ARBA" id="ARBA00023288"/>
    </source>
</evidence>
<keyword evidence="15" id="KW-0119">Carbohydrate metabolism</keyword>
<gene>
    <name evidence="26" type="ORF">K431DRAFT_281011</name>
</gene>
<keyword evidence="8" id="KW-0134">Cell wall</keyword>
<evidence type="ECO:0000256" key="14">
    <source>
        <dbReference type="ARBA" id="ARBA00023180"/>
    </source>
</evidence>
<comment type="subcellular location">
    <subcellularLocation>
        <location evidence="3">Cell membrane</location>
        <topology evidence="3">Lipid-anchor</topology>
        <topology evidence="3">GPI-anchor</topology>
    </subcellularLocation>
    <subcellularLocation>
        <location evidence="2">Secreted</location>
        <location evidence="2">Cell wall</location>
    </subcellularLocation>
</comment>
<keyword evidence="7" id="KW-1003">Cell membrane</keyword>
<keyword evidence="9" id="KW-0964">Secreted</keyword>
<dbReference type="InterPro" id="IPR050732">
    <property type="entry name" value="Beta-glucan_modifiers"/>
</dbReference>
<dbReference type="EMBL" id="MU003767">
    <property type="protein sequence ID" value="KAF2725649.1"/>
    <property type="molecule type" value="Genomic_DNA"/>
</dbReference>
<evidence type="ECO:0000256" key="15">
    <source>
        <dbReference type="ARBA" id="ARBA00023277"/>
    </source>
</evidence>
<evidence type="ECO:0000256" key="11">
    <source>
        <dbReference type="ARBA" id="ARBA00022729"/>
    </source>
</evidence>
<dbReference type="GO" id="GO:0071555">
    <property type="term" value="P:cell wall organization"/>
    <property type="evidence" value="ECO:0007669"/>
    <property type="project" value="UniProtKB-KW"/>
</dbReference>
<dbReference type="GO" id="GO:0005886">
    <property type="term" value="C:plasma membrane"/>
    <property type="evidence" value="ECO:0007669"/>
    <property type="project" value="UniProtKB-SubCell"/>
</dbReference>
<evidence type="ECO:0000256" key="1">
    <source>
        <dbReference type="ARBA" id="ARBA00000382"/>
    </source>
</evidence>
<feature type="compositionally biased region" description="Low complexity" evidence="23">
    <location>
        <begin position="482"/>
        <end position="498"/>
    </location>
</feature>
<evidence type="ECO:0000256" key="2">
    <source>
        <dbReference type="ARBA" id="ARBA00004191"/>
    </source>
</evidence>
<evidence type="ECO:0000256" key="9">
    <source>
        <dbReference type="ARBA" id="ARBA00022525"/>
    </source>
</evidence>
<proteinExistence type="inferred from homology"/>
<feature type="region of interest" description="Disordered" evidence="23">
    <location>
        <begin position="395"/>
        <end position="414"/>
    </location>
</feature>
<evidence type="ECO:0000256" key="18">
    <source>
        <dbReference type="ARBA" id="ARBA00023326"/>
    </source>
</evidence>
<dbReference type="Pfam" id="PF09792">
    <property type="entry name" value="But2"/>
    <property type="match status" value="1"/>
</dbReference>
<comment type="caution">
    <text evidence="26">The sequence shown here is derived from an EMBL/GenBank/DDBJ whole genome shotgun (WGS) entry which is preliminary data.</text>
</comment>
<comment type="catalytic activity">
    <reaction evidence="1">
        <text>Hydrolysis of (1-&gt;3)-beta-D-glucosidic linkages in (1-&gt;3)-beta-D-glucans.</text>
        <dbReference type="EC" id="3.2.1.39"/>
    </reaction>
</comment>
<feature type="compositionally biased region" description="Polar residues" evidence="23">
    <location>
        <begin position="360"/>
        <end position="377"/>
    </location>
</feature>
<evidence type="ECO:0000256" key="22">
    <source>
        <dbReference type="RuleBase" id="RU004335"/>
    </source>
</evidence>
<evidence type="ECO:0000259" key="25">
    <source>
        <dbReference type="Pfam" id="PF09792"/>
    </source>
</evidence>
<dbReference type="Pfam" id="PF00332">
    <property type="entry name" value="Glyco_hydro_17"/>
    <property type="match status" value="1"/>
</dbReference>
<feature type="region of interest" description="Disordered" evidence="23">
    <location>
        <begin position="320"/>
        <end position="383"/>
    </location>
</feature>
<evidence type="ECO:0000256" key="17">
    <source>
        <dbReference type="ARBA" id="ARBA00023316"/>
    </source>
</evidence>
<evidence type="ECO:0000256" key="19">
    <source>
        <dbReference type="ARBA" id="ARBA00025152"/>
    </source>
</evidence>
<feature type="chain" id="PRO_5040465863" description="Probable glucan endo-1,3-beta-glucosidase eglC" evidence="24">
    <location>
        <begin position="19"/>
        <end position="661"/>
    </location>
</feature>
<dbReference type="Proteomes" id="UP000799441">
    <property type="component" value="Unassembled WGS sequence"/>
</dbReference>
<dbReference type="InterPro" id="IPR017853">
    <property type="entry name" value="GH"/>
</dbReference>
<dbReference type="EC" id="3.2.1.39" evidence="5"/>
<evidence type="ECO:0000256" key="7">
    <source>
        <dbReference type="ARBA" id="ARBA00022475"/>
    </source>
</evidence>
<feature type="signal peptide" evidence="24">
    <location>
        <begin position="1"/>
        <end position="18"/>
    </location>
</feature>
<keyword evidence="10" id="KW-0336">GPI-anchor</keyword>
<dbReference type="Gene3D" id="3.20.20.80">
    <property type="entry name" value="Glycosidases"/>
    <property type="match status" value="1"/>
</dbReference>